<evidence type="ECO:0000256" key="5">
    <source>
        <dbReference type="ARBA" id="ARBA00022989"/>
    </source>
</evidence>
<dbReference type="EMBL" id="QUNR01000002">
    <property type="protein sequence ID" value="REH38665.1"/>
    <property type="molecule type" value="Genomic_DNA"/>
</dbReference>
<dbReference type="Pfam" id="PF07690">
    <property type="entry name" value="MFS_1"/>
    <property type="match status" value="1"/>
</dbReference>
<feature type="transmembrane region" description="Helical" evidence="7">
    <location>
        <begin position="364"/>
        <end position="383"/>
    </location>
</feature>
<dbReference type="OrthoDB" id="9764259at2"/>
<evidence type="ECO:0000313" key="9">
    <source>
        <dbReference type="EMBL" id="REH38665.1"/>
    </source>
</evidence>
<sequence length="467" mass="49989">MSAMTSGERHAVFSLATIFSLRMVGLFMILPVFSVYGASLQGATPLLIGVAVGSYGLAQLLLQIPFGLWADRFDRKKLIIIGLTLFVLGGATAASSTSIGGVIVGRFLQGAGAISAVVMALLSDVVRDEHRTRAMAVVGISIGISFAIAFVLGPWVADIFGLSGLFWVTSVMGCLAIVLCFWRVPRARQAQRQLPPHYLTHLRDMLAVPELRRLNIGIFTLHLVMTACFVSLPPLLVAAGLPVSQHGWLYLPVMLVAFVALVPAVIIAEKKRRMREVYLSAVVVLFVAMLALAFAHQGLVALIASVALFFFAFNLLEALLPSLVSKISPAGGKGTAMGIYSTSQFLGAFLGGVVGGALHDWQQGAGLFVVLALATLVWLWRAYAMAQPAYLHSVILQPEGATRGTVGDASVAVEQSLSEPVLNEIRALAGVEELVVLPDDALIYLKVDKQHWRPESLATWPVRIIAA</sequence>
<organism evidence="9 10">
    <name type="scientific">Paraperlucidibaca baekdonensis</name>
    <dbReference type="NCBI Taxonomy" id="748120"/>
    <lineage>
        <taxon>Bacteria</taxon>
        <taxon>Pseudomonadati</taxon>
        <taxon>Pseudomonadota</taxon>
        <taxon>Gammaproteobacteria</taxon>
        <taxon>Moraxellales</taxon>
        <taxon>Moraxellaceae</taxon>
        <taxon>Paraperlucidibaca</taxon>
    </lineage>
</organism>
<dbReference type="PROSITE" id="PS50850">
    <property type="entry name" value="MFS"/>
    <property type="match status" value="1"/>
</dbReference>
<feature type="transmembrane region" description="Helical" evidence="7">
    <location>
        <begin position="248"/>
        <end position="268"/>
    </location>
</feature>
<feature type="transmembrane region" description="Helical" evidence="7">
    <location>
        <begin position="214"/>
        <end position="236"/>
    </location>
</feature>
<dbReference type="SUPFAM" id="SSF103473">
    <property type="entry name" value="MFS general substrate transporter"/>
    <property type="match status" value="1"/>
</dbReference>
<keyword evidence="3" id="KW-1003">Cell membrane</keyword>
<dbReference type="PANTHER" id="PTHR23517:SF2">
    <property type="entry name" value="MULTIDRUG RESISTANCE PROTEIN MDTH"/>
    <property type="match status" value="1"/>
</dbReference>
<evidence type="ECO:0000256" key="4">
    <source>
        <dbReference type="ARBA" id="ARBA00022692"/>
    </source>
</evidence>
<keyword evidence="10" id="KW-1185">Reference proteome</keyword>
<feature type="transmembrane region" description="Helical" evidence="7">
    <location>
        <begin position="134"/>
        <end position="153"/>
    </location>
</feature>
<keyword evidence="6 7" id="KW-0472">Membrane</keyword>
<evidence type="ECO:0000256" key="3">
    <source>
        <dbReference type="ARBA" id="ARBA00022475"/>
    </source>
</evidence>
<keyword evidence="5 7" id="KW-1133">Transmembrane helix</keyword>
<protein>
    <submittedName>
        <fullName evidence="9">Putative MFS family arabinose efflux permease</fullName>
    </submittedName>
</protein>
<gene>
    <name evidence="9" type="ORF">DFR26_0824</name>
</gene>
<dbReference type="Proteomes" id="UP000256774">
    <property type="component" value="Unassembled WGS sequence"/>
</dbReference>
<keyword evidence="2" id="KW-0813">Transport</keyword>
<evidence type="ECO:0000259" key="8">
    <source>
        <dbReference type="PROSITE" id="PS50850"/>
    </source>
</evidence>
<reference evidence="9 10" key="1">
    <citation type="submission" date="2018-08" db="EMBL/GenBank/DDBJ databases">
        <title>Genomic Encyclopedia of Type Strains, Phase IV (KMG-IV): sequencing the most valuable type-strain genomes for metagenomic binning, comparative biology and taxonomic classification.</title>
        <authorList>
            <person name="Goeker M."/>
        </authorList>
    </citation>
    <scope>NUCLEOTIDE SEQUENCE [LARGE SCALE GENOMIC DNA]</scope>
    <source>
        <strain evidence="9 10">DSM 26022</strain>
    </source>
</reference>
<comment type="subcellular location">
    <subcellularLocation>
        <location evidence="1">Cell membrane</location>
        <topology evidence="1">Multi-pass membrane protein</topology>
    </subcellularLocation>
</comment>
<feature type="transmembrane region" description="Helical" evidence="7">
    <location>
        <begin position="46"/>
        <end position="66"/>
    </location>
</feature>
<dbReference type="GO" id="GO:0005886">
    <property type="term" value="C:plasma membrane"/>
    <property type="evidence" value="ECO:0007669"/>
    <property type="project" value="UniProtKB-SubCell"/>
</dbReference>
<evidence type="ECO:0000256" key="7">
    <source>
        <dbReference type="SAM" id="Phobius"/>
    </source>
</evidence>
<dbReference type="Gene3D" id="1.20.1250.20">
    <property type="entry name" value="MFS general substrate transporter like domains"/>
    <property type="match status" value="1"/>
</dbReference>
<feature type="transmembrane region" description="Helical" evidence="7">
    <location>
        <begin position="336"/>
        <end position="358"/>
    </location>
</feature>
<accession>A0A3E0H5I7</accession>
<dbReference type="Gene3D" id="3.30.70.100">
    <property type="match status" value="1"/>
</dbReference>
<feature type="transmembrane region" description="Helical" evidence="7">
    <location>
        <begin position="103"/>
        <end position="122"/>
    </location>
</feature>
<dbReference type="InterPro" id="IPR036259">
    <property type="entry name" value="MFS_trans_sf"/>
</dbReference>
<dbReference type="PANTHER" id="PTHR23517">
    <property type="entry name" value="RESISTANCE PROTEIN MDTM, PUTATIVE-RELATED-RELATED"/>
    <property type="match status" value="1"/>
</dbReference>
<dbReference type="AlphaFoldDB" id="A0A3E0H5I7"/>
<evidence type="ECO:0000313" key="10">
    <source>
        <dbReference type="Proteomes" id="UP000256774"/>
    </source>
</evidence>
<feature type="transmembrane region" description="Helical" evidence="7">
    <location>
        <begin position="78"/>
        <end position="97"/>
    </location>
</feature>
<evidence type="ECO:0000256" key="6">
    <source>
        <dbReference type="ARBA" id="ARBA00023136"/>
    </source>
</evidence>
<name>A0A3E0H5I7_9GAMM</name>
<feature type="transmembrane region" description="Helical" evidence="7">
    <location>
        <begin position="12"/>
        <end position="34"/>
    </location>
</feature>
<dbReference type="InterPro" id="IPR050171">
    <property type="entry name" value="MFS_Transporters"/>
</dbReference>
<comment type="caution">
    <text evidence="9">The sequence shown here is derived from an EMBL/GenBank/DDBJ whole genome shotgun (WGS) entry which is preliminary data.</text>
</comment>
<feature type="transmembrane region" description="Helical" evidence="7">
    <location>
        <begin position="277"/>
        <end position="295"/>
    </location>
</feature>
<dbReference type="InterPro" id="IPR011701">
    <property type="entry name" value="MFS"/>
</dbReference>
<dbReference type="RefSeq" id="WP_116207700.1">
    <property type="nucleotide sequence ID" value="NZ_QUNR01000002.1"/>
</dbReference>
<keyword evidence="4 7" id="KW-0812">Transmembrane</keyword>
<dbReference type="CDD" id="cd17472">
    <property type="entry name" value="MFS_YajR_like"/>
    <property type="match status" value="1"/>
</dbReference>
<dbReference type="GO" id="GO:0022857">
    <property type="term" value="F:transmembrane transporter activity"/>
    <property type="evidence" value="ECO:0007669"/>
    <property type="project" value="InterPro"/>
</dbReference>
<evidence type="ECO:0000256" key="2">
    <source>
        <dbReference type="ARBA" id="ARBA00022448"/>
    </source>
</evidence>
<feature type="transmembrane region" description="Helical" evidence="7">
    <location>
        <begin position="159"/>
        <end position="182"/>
    </location>
</feature>
<dbReference type="InterPro" id="IPR020846">
    <property type="entry name" value="MFS_dom"/>
</dbReference>
<evidence type="ECO:0000256" key="1">
    <source>
        <dbReference type="ARBA" id="ARBA00004651"/>
    </source>
</evidence>
<feature type="transmembrane region" description="Helical" evidence="7">
    <location>
        <begin position="301"/>
        <end position="324"/>
    </location>
</feature>
<proteinExistence type="predicted"/>
<feature type="domain" description="Major facilitator superfamily (MFS) profile" evidence="8">
    <location>
        <begin position="11"/>
        <end position="390"/>
    </location>
</feature>